<proteinExistence type="inferred from homology"/>
<dbReference type="PROSITE" id="PS51648">
    <property type="entry name" value="YCGL"/>
    <property type="match status" value="1"/>
</dbReference>
<dbReference type="PANTHER" id="PTHR38109">
    <property type="entry name" value="PROTEIN YCGL"/>
    <property type="match status" value="1"/>
</dbReference>
<feature type="domain" description="YcgL" evidence="1">
    <location>
        <begin position="1"/>
        <end position="94"/>
    </location>
</feature>
<dbReference type="InterPro" id="IPR027354">
    <property type="entry name" value="YcgL_dom"/>
</dbReference>
<evidence type="ECO:0000259" key="1">
    <source>
        <dbReference type="PROSITE" id="PS51648"/>
    </source>
</evidence>
<dbReference type="Gene3D" id="3.10.510.20">
    <property type="entry name" value="YcgL domain"/>
    <property type="match status" value="1"/>
</dbReference>
<dbReference type="SUPFAM" id="SSF160191">
    <property type="entry name" value="YcgL-like"/>
    <property type="match status" value="1"/>
</dbReference>
<dbReference type="AlphaFoldDB" id="A0A3B1A3Q3"/>
<accession>A0A3B1A3Q3</accession>
<organism evidence="2">
    <name type="scientific">hydrothermal vent metagenome</name>
    <dbReference type="NCBI Taxonomy" id="652676"/>
    <lineage>
        <taxon>unclassified sequences</taxon>
        <taxon>metagenomes</taxon>
        <taxon>ecological metagenomes</taxon>
    </lineage>
</organism>
<reference evidence="2" key="1">
    <citation type="submission" date="2018-06" db="EMBL/GenBank/DDBJ databases">
        <authorList>
            <person name="Zhirakovskaya E."/>
        </authorList>
    </citation>
    <scope>NUCLEOTIDE SEQUENCE</scope>
</reference>
<dbReference type="Pfam" id="PF05166">
    <property type="entry name" value="YcgL"/>
    <property type="match status" value="1"/>
</dbReference>
<dbReference type="HAMAP" id="MF_01866">
    <property type="entry name" value="UPF0745"/>
    <property type="match status" value="1"/>
</dbReference>
<sequence>MKCLIYRCLKKQEMYLYIPFMEDEQKALSQLPDQLNNLTGRLEKVMELELTPQRKLARVDSADVIEALSSKGFYLQMPPADILAKDISVLDDHSDTF</sequence>
<dbReference type="PANTHER" id="PTHR38109:SF1">
    <property type="entry name" value="PROTEIN YCGL"/>
    <property type="match status" value="1"/>
</dbReference>
<dbReference type="InterPro" id="IPR038068">
    <property type="entry name" value="YcgL-like_sf"/>
</dbReference>
<gene>
    <name evidence="2" type="ORF">MNBD_GAMMA21-666</name>
</gene>
<dbReference type="EMBL" id="UOFR01000075">
    <property type="protein sequence ID" value="VAX00369.1"/>
    <property type="molecule type" value="Genomic_DNA"/>
</dbReference>
<protein>
    <submittedName>
        <fullName evidence="2">Protein YcgL</fullName>
    </submittedName>
</protein>
<evidence type="ECO:0000313" key="2">
    <source>
        <dbReference type="EMBL" id="VAX00369.1"/>
    </source>
</evidence>
<name>A0A3B1A3Q3_9ZZZZ</name>